<sequence length="112" mass="12947">MGRIPLFDYPQCIYIIPELIPVHEQGLAISQLRRKVAKSIFFLQWVNRVLLRPKLALLLQLSAGIYMYVDDDKFPTFVSLQQLRNDFILVCRYLVSSTDRVDDIISLGGFEA</sequence>
<name>A0A0D0E679_9AGAM</name>
<organism evidence="1 2">
    <name type="scientific">Paxillus rubicundulus Ve08.2h10</name>
    <dbReference type="NCBI Taxonomy" id="930991"/>
    <lineage>
        <taxon>Eukaryota</taxon>
        <taxon>Fungi</taxon>
        <taxon>Dikarya</taxon>
        <taxon>Basidiomycota</taxon>
        <taxon>Agaricomycotina</taxon>
        <taxon>Agaricomycetes</taxon>
        <taxon>Agaricomycetidae</taxon>
        <taxon>Boletales</taxon>
        <taxon>Paxilineae</taxon>
        <taxon>Paxillaceae</taxon>
        <taxon>Paxillus</taxon>
    </lineage>
</organism>
<keyword evidence="2" id="KW-1185">Reference proteome</keyword>
<evidence type="ECO:0000313" key="2">
    <source>
        <dbReference type="Proteomes" id="UP000054538"/>
    </source>
</evidence>
<evidence type="ECO:0000313" key="1">
    <source>
        <dbReference type="EMBL" id="KIK93200.1"/>
    </source>
</evidence>
<protein>
    <submittedName>
        <fullName evidence="1">Uncharacterized protein</fullName>
    </submittedName>
</protein>
<dbReference type="EMBL" id="KN825204">
    <property type="protein sequence ID" value="KIK93200.1"/>
    <property type="molecule type" value="Genomic_DNA"/>
</dbReference>
<accession>A0A0D0E679</accession>
<dbReference type="AlphaFoldDB" id="A0A0D0E679"/>
<dbReference type="Proteomes" id="UP000054538">
    <property type="component" value="Unassembled WGS sequence"/>
</dbReference>
<proteinExistence type="predicted"/>
<reference evidence="1 2" key="1">
    <citation type="submission" date="2014-04" db="EMBL/GenBank/DDBJ databases">
        <authorList>
            <consortium name="DOE Joint Genome Institute"/>
            <person name="Kuo A."/>
            <person name="Kohler A."/>
            <person name="Jargeat P."/>
            <person name="Nagy L.G."/>
            <person name="Floudas D."/>
            <person name="Copeland A."/>
            <person name="Barry K.W."/>
            <person name="Cichocki N."/>
            <person name="Veneault-Fourrey C."/>
            <person name="LaButti K."/>
            <person name="Lindquist E.A."/>
            <person name="Lipzen A."/>
            <person name="Lundell T."/>
            <person name="Morin E."/>
            <person name="Murat C."/>
            <person name="Sun H."/>
            <person name="Tunlid A."/>
            <person name="Henrissat B."/>
            <person name="Grigoriev I.V."/>
            <person name="Hibbett D.S."/>
            <person name="Martin F."/>
            <person name="Nordberg H.P."/>
            <person name="Cantor M.N."/>
            <person name="Hua S.X."/>
        </authorList>
    </citation>
    <scope>NUCLEOTIDE SEQUENCE [LARGE SCALE GENOMIC DNA]</scope>
    <source>
        <strain evidence="1 2">Ve08.2h10</strain>
    </source>
</reference>
<dbReference type="HOGENOM" id="CLU_2146680_0_0_1"/>
<gene>
    <name evidence="1" type="ORF">PAXRUDRAFT_829194</name>
</gene>
<dbReference type="InParanoid" id="A0A0D0E679"/>
<reference evidence="2" key="2">
    <citation type="submission" date="2015-01" db="EMBL/GenBank/DDBJ databases">
        <title>Evolutionary Origins and Diversification of the Mycorrhizal Mutualists.</title>
        <authorList>
            <consortium name="DOE Joint Genome Institute"/>
            <consortium name="Mycorrhizal Genomics Consortium"/>
            <person name="Kohler A."/>
            <person name="Kuo A."/>
            <person name="Nagy L.G."/>
            <person name="Floudas D."/>
            <person name="Copeland A."/>
            <person name="Barry K.W."/>
            <person name="Cichocki N."/>
            <person name="Veneault-Fourrey C."/>
            <person name="LaButti K."/>
            <person name="Lindquist E.A."/>
            <person name="Lipzen A."/>
            <person name="Lundell T."/>
            <person name="Morin E."/>
            <person name="Murat C."/>
            <person name="Riley R."/>
            <person name="Ohm R."/>
            <person name="Sun H."/>
            <person name="Tunlid A."/>
            <person name="Henrissat B."/>
            <person name="Grigoriev I.V."/>
            <person name="Hibbett D.S."/>
            <person name="Martin F."/>
        </authorList>
    </citation>
    <scope>NUCLEOTIDE SEQUENCE [LARGE SCALE GENOMIC DNA]</scope>
    <source>
        <strain evidence="2">Ve08.2h10</strain>
    </source>
</reference>